<dbReference type="AlphaFoldDB" id="A0A285V144"/>
<dbReference type="GO" id="GO:0008168">
    <property type="term" value="F:methyltransferase activity"/>
    <property type="evidence" value="ECO:0007669"/>
    <property type="project" value="UniProtKB-KW"/>
</dbReference>
<evidence type="ECO:0000256" key="5">
    <source>
        <dbReference type="ARBA" id="ARBA00023098"/>
    </source>
</evidence>
<evidence type="ECO:0000256" key="2">
    <source>
        <dbReference type="ARBA" id="ARBA00022603"/>
    </source>
</evidence>
<keyword evidence="2" id="KW-0489">Methyltransferase</keyword>
<proteinExistence type="inferred from homology"/>
<dbReference type="RefSeq" id="WP_097193642.1">
    <property type="nucleotide sequence ID" value="NZ_OBQI01000001.1"/>
</dbReference>
<evidence type="ECO:0000313" key="8">
    <source>
        <dbReference type="EMBL" id="SOC47338.1"/>
    </source>
</evidence>
<keyword evidence="4" id="KW-0949">S-adenosyl-L-methionine</keyword>
<evidence type="ECO:0000256" key="4">
    <source>
        <dbReference type="ARBA" id="ARBA00022691"/>
    </source>
</evidence>
<dbReference type="GO" id="GO:0032259">
    <property type="term" value="P:methylation"/>
    <property type="evidence" value="ECO:0007669"/>
    <property type="project" value="UniProtKB-KW"/>
</dbReference>
<organism evidence="8 9">
    <name type="scientific">Blastococcus aggregatus</name>
    <dbReference type="NCBI Taxonomy" id="38502"/>
    <lineage>
        <taxon>Bacteria</taxon>
        <taxon>Bacillati</taxon>
        <taxon>Actinomycetota</taxon>
        <taxon>Actinomycetes</taxon>
        <taxon>Geodermatophilales</taxon>
        <taxon>Geodermatophilaceae</taxon>
        <taxon>Blastococcus</taxon>
    </lineage>
</organism>
<keyword evidence="3" id="KW-0808">Transferase</keyword>
<sequence>MARRRTVADRLAEALGAVLGTTELPLRLRGWDGSLTGPPGAPVITVRSRRALRRLAWSPGQLGLGRAYVAGEIEIEDDVFDTFEALRSVGRLAEKGSVPAPPLRDRLHLVGSALRLGAIGPEPAPPVEEADLGRVGRRHSRGRDAAAISHHYDVGNEFYGLVLGTSMAYSCAVWSSPDAGLEAAQEAKLDLVCRKLGLSDGDRLLDVGCGWGSLAIHAAQRCGVTVVGITLSEEQAQLARKRVAEAGLTDRIDIRVQDYRAVDDGPFDAISSIGMSEHVGRAEMPAYARQLHDLLRPGGRLLNHAIAWNAGTATWNPDTFIARYVFPDGELLGLGETVGLLEAGGALEVLDVEALRQHYALTLRAWVRRLEADWDAAVAASSPGRARVWRLYMAACALTFESGEMGVNQVLLRRPGGEQPPLRRDAWV</sequence>
<evidence type="ECO:0000313" key="9">
    <source>
        <dbReference type="Proteomes" id="UP000219435"/>
    </source>
</evidence>
<comment type="similarity">
    <text evidence="1">Belongs to the CFA/CMAS family.</text>
</comment>
<feature type="domain" description="Polyketide synthase-like methyltransferase" evidence="7">
    <location>
        <begin position="158"/>
        <end position="368"/>
    </location>
</feature>
<dbReference type="CDD" id="cd02440">
    <property type="entry name" value="AdoMet_MTases"/>
    <property type="match status" value="1"/>
</dbReference>
<evidence type="ECO:0000256" key="3">
    <source>
        <dbReference type="ARBA" id="ARBA00022679"/>
    </source>
</evidence>
<dbReference type="Gene3D" id="3.40.50.150">
    <property type="entry name" value="Vaccinia Virus protein VP39"/>
    <property type="match status" value="1"/>
</dbReference>
<dbReference type="PANTHER" id="PTHR43667:SF1">
    <property type="entry name" value="CYCLOPROPANE-FATTY-ACYL-PHOSPHOLIPID SYNTHASE"/>
    <property type="match status" value="1"/>
</dbReference>
<evidence type="ECO:0000256" key="1">
    <source>
        <dbReference type="ARBA" id="ARBA00010815"/>
    </source>
</evidence>
<accession>A0A285V144</accession>
<reference evidence="9" key="1">
    <citation type="submission" date="2017-08" db="EMBL/GenBank/DDBJ databases">
        <authorList>
            <person name="Varghese N."/>
            <person name="Submissions S."/>
        </authorList>
    </citation>
    <scope>NUCLEOTIDE SEQUENCE [LARGE SCALE GENOMIC DNA]</scope>
    <source>
        <strain evidence="9">DSM 4725</strain>
    </source>
</reference>
<keyword evidence="9" id="KW-1185">Reference proteome</keyword>
<name>A0A285V144_9ACTN</name>
<keyword evidence="5" id="KW-0443">Lipid metabolism</keyword>
<dbReference type="GO" id="GO:0008610">
    <property type="term" value="P:lipid biosynthetic process"/>
    <property type="evidence" value="ECO:0007669"/>
    <property type="project" value="InterPro"/>
</dbReference>
<dbReference type="InterPro" id="IPR020803">
    <property type="entry name" value="MeTfrase_dom"/>
</dbReference>
<dbReference type="InterPro" id="IPR050723">
    <property type="entry name" value="CFA/CMAS"/>
</dbReference>
<dbReference type="Proteomes" id="UP000219435">
    <property type="component" value="Unassembled WGS sequence"/>
</dbReference>
<dbReference type="SUPFAM" id="SSF53335">
    <property type="entry name" value="S-adenosyl-L-methionine-dependent methyltransferases"/>
    <property type="match status" value="1"/>
</dbReference>
<dbReference type="PIRSF" id="PIRSF003085">
    <property type="entry name" value="CMAS"/>
    <property type="match status" value="1"/>
</dbReference>
<evidence type="ECO:0000256" key="6">
    <source>
        <dbReference type="PIRSR" id="PIRSR003085-1"/>
    </source>
</evidence>
<gene>
    <name evidence="8" type="ORF">SAMN05660748_0764</name>
</gene>
<feature type="active site" evidence="6">
    <location>
        <position position="396"/>
    </location>
</feature>
<evidence type="ECO:0000259" key="7">
    <source>
        <dbReference type="SMART" id="SM00828"/>
    </source>
</evidence>
<dbReference type="SMART" id="SM00828">
    <property type="entry name" value="PKS_MT"/>
    <property type="match status" value="1"/>
</dbReference>
<dbReference type="OrthoDB" id="9782855at2"/>
<protein>
    <submittedName>
        <fullName evidence="8">Cyclopropane-fatty-acyl-phospholipid synthase</fullName>
    </submittedName>
</protein>
<dbReference type="Pfam" id="PF02353">
    <property type="entry name" value="CMAS"/>
    <property type="match status" value="1"/>
</dbReference>
<dbReference type="InterPro" id="IPR003333">
    <property type="entry name" value="CMAS"/>
</dbReference>
<dbReference type="InterPro" id="IPR029063">
    <property type="entry name" value="SAM-dependent_MTases_sf"/>
</dbReference>
<dbReference type="EMBL" id="OBQI01000001">
    <property type="protein sequence ID" value="SOC47338.1"/>
    <property type="molecule type" value="Genomic_DNA"/>
</dbReference>
<dbReference type="PANTHER" id="PTHR43667">
    <property type="entry name" value="CYCLOPROPANE-FATTY-ACYL-PHOSPHOLIPID SYNTHASE"/>
    <property type="match status" value="1"/>
</dbReference>